<organism evidence="1">
    <name type="scientific">Arundo donax</name>
    <name type="common">Giant reed</name>
    <name type="synonym">Donax arundinaceus</name>
    <dbReference type="NCBI Taxonomy" id="35708"/>
    <lineage>
        <taxon>Eukaryota</taxon>
        <taxon>Viridiplantae</taxon>
        <taxon>Streptophyta</taxon>
        <taxon>Embryophyta</taxon>
        <taxon>Tracheophyta</taxon>
        <taxon>Spermatophyta</taxon>
        <taxon>Magnoliopsida</taxon>
        <taxon>Liliopsida</taxon>
        <taxon>Poales</taxon>
        <taxon>Poaceae</taxon>
        <taxon>PACMAD clade</taxon>
        <taxon>Arundinoideae</taxon>
        <taxon>Arundineae</taxon>
        <taxon>Arundo</taxon>
    </lineage>
</organism>
<reference evidence="1" key="1">
    <citation type="submission" date="2014-09" db="EMBL/GenBank/DDBJ databases">
        <authorList>
            <person name="Magalhaes I.L.F."/>
            <person name="Oliveira U."/>
            <person name="Santos F.R."/>
            <person name="Vidigal T.H.D.A."/>
            <person name="Brescovit A.D."/>
            <person name="Santos A.J."/>
        </authorList>
    </citation>
    <scope>NUCLEOTIDE SEQUENCE</scope>
    <source>
        <tissue evidence="1">Shoot tissue taken approximately 20 cm above the soil surface</tissue>
    </source>
</reference>
<sequence>MMHHEYFDTSINTTAQTKDSTSTKCRFSTISAYLEF</sequence>
<protein>
    <submittedName>
        <fullName evidence="1">Uncharacterized protein</fullName>
    </submittedName>
</protein>
<dbReference type="EMBL" id="GBRH01188525">
    <property type="protein sequence ID" value="JAE09371.1"/>
    <property type="molecule type" value="Transcribed_RNA"/>
</dbReference>
<reference evidence="1" key="2">
    <citation type="journal article" date="2015" name="Data Brief">
        <title>Shoot transcriptome of the giant reed, Arundo donax.</title>
        <authorList>
            <person name="Barrero R.A."/>
            <person name="Guerrero F.D."/>
            <person name="Moolhuijzen P."/>
            <person name="Goolsby J.A."/>
            <person name="Tidwell J."/>
            <person name="Bellgard S.E."/>
            <person name="Bellgard M.I."/>
        </authorList>
    </citation>
    <scope>NUCLEOTIDE SEQUENCE</scope>
    <source>
        <tissue evidence="1">Shoot tissue taken approximately 20 cm above the soil surface</tissue>
    </source>
</reference>
<evidence type="ECO:0000313" key="1">
    <source>
        <dbReference type="EMBL" id="JAE09371.1"/>
    </source>
</evidence>
<accession>A0A0A9FGW5</accession>
<dbReference type="AlphaFoldDB" id="A0A0A9FGW5"/>
<proteinExistence type="predicted"/>
<name>A0A0A9FGW5_ARUDO</name>